<gene>
    <name evidence="2" type="ORF">ANI01nite_32080</name>
</gene>
<protein>
    <recommendedName>
        <fullName evidence="1">HTH-like domain-containing protein</fullName>
    </recommendedName>
</protein>
<sequence length="153" mass="17708">MIRFQFVEDHRDTHAVKRMCTVLGLNRSSYYKWRATRQGRAARDAADQALLDHILRHYNEWDRTLGYRRMVVELACDPRVLEDPLVGGPVNHKRLARLMRQNNLVGVHLRKPKSTTVKDPGAQVFKDLVNRDFTADEVGSLYVADITYLPYGN</sequence>
<comment type="caution">
    <text evidence="2">The sequence shown here is derived from an EMBL/GenBank/DDBJ whole genome shotgun (WGS) entry which is preliminary data.</text>
</comment>
<dbReference type="Pfam" id="PF13276">
    <property type="entry name" value="HTH_21"/>
    <property type="match status" value="1"/>
</dbReference>
<evidence type="ECO:0000313" key="3">
    <source>
        <dbReference type="Proteomes" id="UP000316242"/>
    </source>
</evidence>
<dbReference type="InterPro" id="IPR050900">
    <property type="entry name" value="Transposase_IS3/IS150/IS904"/>
</dbReference>
<keyword evidence="3" id="KW-1185">Reference proteome</keyword>
<evidence type="ECO:0000313" key="2">
    <source>
        <dbReference type="EMBL" id="GEC14005.1"/>
    </source>
</evidence>
<reference evidence="2 3" key="1">
    <citation type="submission" date="2019-06" db="EMBL/GenBank/DDBJ databases">
        <title>Whole genome shotgun sequence of Glutamicibacter nicotianae NBRC 14234.</title>
        <authorList>
            <person name="Hosoyama A."/>
            <person name="Uohara A."/>
            <person name="Ohji S."/>
            <person name="Ichikawa N."/>
        </authorList>
    </citation>
    <scope>NUCLEOTIDE SEQUENCE [LARGE SCALE GENOMIC DNA]</scope>
    <source>
        <strain evidence="2 3">NBRC 14234</strain>
    </source>
</reference>
<dbReference type="InterPro" id="IPR025948">
    <property type="entry name" value="HTH-like_dom"/>
</dbReference>
<dbReference type="EMBL" id="BJNE01000026">
    <property type="protein sequence ID" value="GEC14005.1"/>
    <property type="molecule type" value="Genomic_DNA"/>
</dbReference>
<dbReference type="PANTHER" id="PTHR46889:SF4">
    <property type="entry name" value="TRANSPOSASE INSO FOR INSERTION SEQUENCE ELEMENT IS911B-RELATED"/>
    <property type="match status" value="1"/>
</dbReference>
<organism evidence="2 3">
    <name type="scientific">Glutamicibacter nicotianae</name>
    <name type="common">Arthrobacter nicotianae</name>
    <dbReference type="NCBI Taxonomy" id="37929"/>
    <lineage>
        <taxon>Bacteria</taxon>
        <taxon>Bacillati</taxon>
        <taxon>Actinomycetota</taxon>
        <taxon>Actinomycetes</taxon>
        <taxon>Micrococcales</taxon>
        <taxon>Micrococcaceae</taxon>
        <taxon>Glutamicibacter</taxon>
    </lineage>
</organism>
<evidence type="ECO:0000259" key="1">
    <source>
        <dbReference type="Pfam" id="PF13276"/>
    </source>
</evidence>
<dbReference type="PANTHER" id="PTHR46889">
    <property type="entry name" value="TRANSPOSASE INSF FOR INSERTION SEQUENCE IS3B-RELATED"/>
    <property type="match status" value="1"/>
</dbReference>
<accession>A0ABQ0RQH0</accession>
<name>A0ABQ0RQH0_GLUNI</name>
<proteinExistence type="predicted"/>
<dbReference type="Proteomes" id="UP000316242">
    <property type="component" value="Unassembled WGS sequence"/>
</dbReference>
<feature type="domain" description="HTH-like" evidence="1">
    <location>
        <begin position="47"/>
        <end position="111"/>
    </location>
</feature>